<dbReference type="Pfam" id="PF12469">
    <property type="entry name" value="Cmr2_N"/>
    <property type="match status" value="1"/>
</dbReference>
<sequence>MNKFLFLLTIGPVQSFIAQARKTQDLYAGSLLLSQLVKTAIEELKERKDIIFPFAYPNDIDRWDDLESLPNRFVAVVNSSESELQKLGEDIETAVKAKWESLSTSAILDIGKNCKQLSMDKGFFEQIRQHLDIHWLFEPLTDNYKESFKLLERKMGAIKNVRTFEQYNYNGLGEKGRKCSLDGIRNVKFYRMTETQQKKGKEYIQDNLLFARDNCVFDYKTKLDPSILRPGEG</sequence>
<accession>A0A2A4T580</accession>
<reference evidence="3" key="1">
    <citation type="submission" date="2017-08" db="EMBL/GenBank/DDBJ databases">
        <title>A dynamic microbial community with high functional redundancy inhabits the cold, oxic subseafloor aquifer.</title>
        <authorList>
            <person name="Tully B.J."/>
            <person name="Wheat C.G."/>
            <person name="Glazer B.T."/>
            <person name="Huber J.A."/>
        </authorList>
    </citation>
    <scope>NUCLEOTIDE SEQUENCE [LARGE SCALE GENOMIC DNA]</scope>
</reference>
<dbReference type="AlphaFoldDB" id="A0A2A4T580"/>
<comment type="caution">
    <text evidence="2">The sequence shown here is derived from an EMBL/GenBank/DDBJ whole genome shotgun (WGS) entry which is preliminary data.</text>
</comment>
<proteinExistence type="predicted"/>
<dbReference type="InterPro" id="IPR038242">
    <property type="entry name" value="Cmr2_N"/>
</dbReference>
<dbReference type="InterPro" id="IPR024615">
    <property type="entry name" value="CRISPR-assoc_Cmr2_N"/>
</dbReference>
<organism evidence="2 3">
    <name type="scientific">SAR324 cluster bacterium</name>
    <dbReference type="NCBI Taxonomy" id="2024889"/>
    <lineage>
        <taxon>Bacteria</taxon>
        <taxon>Deltaproteobacteria</taxon>
        <taxon>SAR324 cluster</taxon>
    </lineage>
</organism>
<dbReference type="EMBL" id="NVSR01000039">
    <property type="protein sequence ID" value="PCI28167.1"/>
    <property type="molecule type" value="Genomic_DNA"/>
</dbReference>
<gene>
    <name evidence="2" type="ORF">COB67_06930</name>
</gene>
<feature type="domain" description="CRISPR-associated protein Cmr2 N-terminal" evidence="1">
    <location>
        <begin position="6"/>
        <end position="102"/>
    </location>
</feature>
<evidence type="ECO:0000259" key="1">
    <source>
        <dbReference type="Pfam" id="PF12469"/>
    </source>
</evidence>
<evidence type="ECO:0000313" key="3">
    <source>
        <dbReference type="Proteomes" id="UP000218113"/>
    </source>
</evidence>
<protein>
    <recommendedName>
        <fullName evidence="1">CRISPR-associated protein Cmr2 N-terminal domain-containing protein</fullName>
    </recommendedName>
</protein>
<evidence type="ECO:0000313" key="2">
    <source>
        <dbReference type="EMBL" id="PCI28167.1"/>
    </source>
</evidence>
<dbReference type="Gene3D" id="3.30.70.2220">
    <property type="entry name" value="CRISPR-Cas system, Cmr2 subunit, D1 domain, cysteine cluster"/>
    <property type="match status" value="1"/>
</dbReference>
<dbReference type="Proteomes" id="UP000218113">
    <property type="component" value="Unassembled WGS sequence"/>
</dbReference>
<feature type="non-terminal residue" evidence="2">
    <location>
        <position position="233"/>
    </location>
</feature>
<name>A0A2A4T580_9DELT</name>